<accession>A0ABY9JZH6</accession>
<dbReference type="SUPFAM" id="SSF64182">
    <property type="entry name" value="DHH phosphoesterases"/>
    <property type="match status" value="1"/>
</dbReference>
<dbReference type="Proteomes" id="UP001197974">
    <property type="component" value="Chromosome"/>
</dbReference>
<dbReference type="InterPro" id="IPR038763">
    <property type="entry name" value="DHH_sf"/>
</dbReference>
<reference evidence="3 4" key="1">
    <citation type="submission" date="2023-06" db="EMBL/GenBank/DDBJ databases">
        <title>Five Gram-positive bacteria isolated from mangrove sediments in Shenzhen, Guangdong, China.</title>
        <authorList>
            <person name="Yu S."/>
            <person name="Zheng W."/>
            <person name="Huang Y."/>
        </authorList>
    </citation>
    <scope>NUCLEOTIDE SEQUENCE [LARGE SCALE GENOMIC DNA]</scope>
    <source>
        <strain evidence="3 4">SaN35-3</strain>
    </source>
</reference>
<dbReference type="PANTHER" id="PTHR47618:SF1">
    <property type="entry name" value="BIFUNCTIONAL OLIGORIBONUCLEASE AND PAP PHOSPHATASE NRNA"/>
    <property type="match status" value="1"/>
</dbReference>
<dbReference type="InterPro" id="IPR003156">
    <property type="entry name" value="DHHA1_dom"/>
</dbReference>
<dbReference type="EC" id="3.1.3.7" evidence="3"/>
<feature type="domain" description="DDH" evidence="1">
    <location>
        <begin position="15"/>
        <end position="153"/>
    </location>
</feature>
<name>A0ABY9JZH6_9BACI</name>
<dbReference type="RefSeq" id="WP_226539184.1">
    <property type="nucleotide sequence ID" value="NZ_CP129013.1"/>
</dbReference>
<keyword evidence="4" id="KW-1185">Reference proteome</keyword>
<feature type="domain" description="DHHA1" evidence="2">
    <location>
        <begin position="227"/>
        <end position="310"/>
    </location>
</feature>
<proteinExistence type="predicted"/>
<dbReference type="InterPro" id="IPR051319">
    <property type="entry name" value="Oligoribo/pAp-PDE_c-di-AMP_PDE"/>
</dbReference>
<dbReference type="EMBL" id="CP129013">
    <property type="protein sequence ID" value="WLR44174.1"/>
    <property type="molecule type" value="Genomic_DNA"/>
</dbReference>
<evidence type="ECO:0000313" key="3">
    <source>
        <dbReference type="EMBL" id="WLR44174.1"/>
    </source>
</evidence>
<organism evidence="3 4">
    <name type="scientific">Bacillus carboniphilus</name>
    <dbReference type="NCBI Taxonomy" id="86663"/>
    <lineage>
        <taxon>Bacteria</taxon>
        <taxon>Bacillati</taxon>
        <taxon>Bacillota</taxon>
        <taxon>Bacilli</taxon>
        <taxon>Bacillales</taxon>
        <taxon>Bacillaceae</taxon>
        <taxon>Bacillus</taxon>
    </lineage>
</organism>
<sequence>MKQKILEEIQKHNTIIIHRHVRPDPDAYGSQCGLAEILRESFPDKNVFVVGEEDPSLTFMASMEVIEDSTYEGSLVIVCDTANKERISDQRYNQGNQLIKIDHHPNEDPYASIEWVDSSASSVSEMIYEFYLFGKTKGLKMNNTAAELIYLGIVGDTGRFLFPSTSPKTFQYASDLLKWEISLAELYQGLYKIKPAVAKLSGVVLQTFEQLPSGAAFVKLTKETLERYGVSVQETSQLVGTLGHIEGIKAWIFFVEEENQIRVRLRSKGPVINELAKRYNGGGHPMASGATIKKWGEADHVVAELDKICSGS</sequence>
<dbReference type="PANTHER" id="PTHR47618">
    <property type="entry name" value="BIFUNCTIONAL OLIGORIBONUCLEASE AND PAP PHOSPHATASE NRNA"/>
    <property type="match status" value="1"/>
</dbReference>
<keyword evidence="3" id="KW-0378">Hydrolase</keyword>
<dbReference type="Pfam" id="PF02272">
    <property type="entry name" value="DHHA1"/>
    <property type="match status" value="1"/>
</dbReference>
<dbReference type="InterPro" id="IPR001667">
    <property type="entry name" value="DDH_dom"/>
</dbReference>
<evidence type="ECO:0000259" key="1">
    <source>
        <dbReference type="Pfam" id="PF01368"/>
    </source>
</evidence>
<dbReference type="GO" id="GO:0008441">
    <property type="term" value="F:3'(2'),5'-bisphosphate nucleotidase activity"/>
    <property type="evidence" value="ECO:0007669"/>
    <property type="project" value="UniProtKB-EC"/>
</dbReference>
<evidence type="ECO:0000259" key="2">
    <source>
        <dbReference type="Pfam" id="PF02272"/>
    </source>
</evidence>
<dbReference type="Pfam" id="PF01368">
    <property type="entry name" value="DHH"/>
    <property type="match status" value="1"/>
</dbReference>
<protein>
    <submittedName>
        <fullName evidence="3">Bifunctional oligoribonuclease/PAP phosphatase NrnA</fullName>
        <ecNumber evidence="3">3.1.3.7</ecNumber>
    </submittedName>
</protein>
<evidence type="ECO:0000313" key="4">
    <source>
        <dbReference type="Proteomes" id="UP001197974"/>
    </source>
</evidence>
<gene>
    <name evidence="3" type="ORF">LC087_08905</name>
</gene>
<dbReference type="Gene3D" id="3.10.310.30">
    <property type="match status" value="1"/>
</dbReference>
<dbReference type="Gene3D" id="3.90.1640.10">
    <property type="entry name" value="inorganic pyrophosphatase (n-terminal core)"/>
    <property type="match status" value="1"/>
</dbReference>